<evidence type="ECO:0000313" key="4">
    <source>
        <dbReference type="Proteomes" id="UP000295198"/>
    </source>
</evidence>
<feature type="signal peptide" evidence="2">
    <location>
        <begin position="1"/>
        <end position="30"/>
    </location>
</feature>
<feature type="compositionally biased region" description="Polar residues" evidence="1">
    <location>
        <begin position="136"/>
        <end position="150"/>
    </location>
</feature>
<keyword evidence="2" id="KW-0732">Signal</keyword>
<sequence>MRRQRLLVGVLGTALVGAFPVALTSTSAVAGTALASSVDGQYYGAPDGNGIWRFGQRIRFEATVTVQCDAADPLPYGCSPVDETGDTIALQRRLAGTTAWRTVTTKQATGALTTLVTPSVGRAVYRIVYSGGTSQGYAGSRTGNSPTLKGSRNPHGKAVLTRRGTFYRGNVDPGWGRKPVTIQKKNCAAARCGWHTYATVRTTRNGSYSARITVPRTGRFIWRSTVKDTLPRFVRGYGVQYYTTRSRLPARAVVGR</sequence>
<evidence type="ECO:0000256" key="2">
    <source>
        <dbReference type="SAM" id="SignalP"/>
    </source>
</evidence>
<feature type="region of interest" description="Disordered" evidence="1">
    <location>
        <begin position="136"/>
        <end position="156"/>
    </location>
</feature>
<comment type="caution">
    <text evidence="3">The sequence shown here is derived from an EMBL/GenBank/DDBJ whole genome shotgun (WGS) entry which is preliminary data.</text>
</comment>
<name>A0A4Q4Z8V2_9ACTN</name>
<dbReference type="RefSeq" id="WP_134719214.1">
    <property type="nucleotide sequence ID" value="NZ_SDKM01000025.1"/>
</dbReference>
<accession>A0A4Q4Z8V2</accession>
<proteinExistence type="predicted"/>
<organism evidence="3 4">
    <name type="scientific">Nocardioides guangzhouensis</name>
    <dbReference type="NCBI Taxonomy" id="2497878"/>
    <lineage>
        <taxon>Bacteria</taxon>
        <taxon>Bacillati</taxon>
        <taxon>Actinomycetota</taxon>
        <taxon>Actinomycetes</taxon>
        <taxon>Propionibacteriales</taxon>
        <taxon>Nocardioidaceae</taxon>
        <taxon>Nocardioides</taxon>
    </lineage>
</organism>
<dbReference type="EMBL" id="SDKM01000025">
    <property type="protein sequence ID" value="RYP84252.1"/>
    <property type="molecule type" value="Genomic_DNA"/>
</dbReference>
<protein>
    <recommendedName>
        <fullName evidence="5">Carboxypeptidase regulatory-like domain-containing protein</fullName>
    </recommendedName>
</protein>
<dbReference type="Proteomes" id="UP000295198">
    <property type="component" value="Unassembled WGS sequence"/>
</dbReference>
<dbReference type="OrthoDB" id="3783159at2"/>
<evidence type="ECO:0000313" key="3">
    <source>
        <dbReference type="EMBL" id="RYP84252.1"/>
    </source>
</evidence>
<evidence type="ECO:0000256" key="1">
    <source>
        <dbReference type="SAM" id="MobiDB-lite"/>
    </source>
</evidence>
<gene>
    <name evidence="3" type="ORF">EKO23_16475</name>
</gene>
<feature type="chain" id="PRO_5039362491" description="Carboxypeptidase regulatory-like domain-containing protein" evidence="2">
    <location>
        <begin position="31"/>
        <end position="256"/>
    </location>
</feature>
<keyword evidence="4" id="KW-1185">Reference proteome</keyword>
<dbReference type="AlphaFoldDB" id="A0A4Q4Z8V2"/>
<evidence type="ECO:0008006" key="5">
    <source>
        <dbReference type="Google" id="ProtNLM"/>
    </source>
</evidence>
<reference evidence="3 4" key="1">
    <citation type="submission" date="2019-01" db="EMBL/GenBank/DDBJ databases">
        <title>Nocardioides guangzhouensis sp. nov., an actinobacterium isolated from soil.</title>
        <authorList>
            <person name="Fu Y."/>
            <person name="Cai Y."/>
            <person name="Lin Z."/>
            <person name="Chen P."/>
        </authorList>
    </citation>
    <scope>NUCLEOTIDE SEQUENCE [LARGE SCALE GENOMIC DNA]</scope>
    <source>
        <strain evidence="3 4">130</strain>
    </source>
</reference>